<keyword evidence="6" id="KW-0808">Transferase</keyword>
<dbReference type="GO" id="GO:0004674">
    <property type="term" value="F:protein serine/threonine kinase activity"/>
    <property type="evidence" value="ECO:0007669"/>
    <property type="project" value="UniProtKB-EC"/>
</dbReference>
<evidence type="ECO:0000256" key="4">
    <source>
        <dbReference type="ARBA" id="ARBA00047899"/>
    </source>
</evidence>
<evidence type="ECO:0000256" key="1">
    <source>
        <dbReference type="ARBA" id="ARBA00012513"/>
    </source>
</evidence>
<dbReference type="Proteomes" id="UP001341840">
    <property type="component" value="Unassembled WGS sequence"/>
</dbReference>
<gene>
    <name evidence="6" type="primary">WNK3_2</name>
    <name evidence="6" type="ORF">PIB30_018488</name>
</gene>
<accession>A0ABU6W832</accession>
<comment type="caution">
    <text evidence="6">The sequence shown here is derived from an EMBL/GenBank/DDBJ whole genome shotgun (WGS) entry which is preliminary data.</text>
</comment>
<evidence type="ECO:0000256" key="3">
    <source>
        <dbReference type="ARBA" id="ARBA00022777"/>
    </source>
</evidence>
<dbReference type="EMBL" id="JASCZI010181298">
    <property type="protein sequence ID" value="MED6181345.1"/>
    <property type="molecule type" value="Genomic_DNA"/>
</dbReference>
<comment type="catalytic activity">
    <reaction evidence="4">
        <text>L-threonyl-[protein] + ATP = O-phospho-L-threonyl-[protein] + ADP + H(+)</text>
        <dbReference type="Rhea" id="RHEA:46608"/>
        <dbReference type="Rhea" id="RHEA-COMP:11060"/>
        <dbReference type="Rhea" id="RHEA-COMP:11605"/>
        <dbReference type="ChEBI" id="CHEBI:15378"/>
        <dbReference type="ChEBI" id="CHEBI:30013"/>
        <dbReference type="ChEBI" id="CHEBI:30616"/>
        <dbReference type="ChEBI" id="CHEBI:61977"/>
        <dbReference type="ChEBI" id="CHEBI:456216"/>
        <dbReference type="EC" id="2.7.11.1"/>
    </reaction>
</comment>
<comment type="catalytic activity">
    <reaction evidence="5">
        <text>L-seryl-[protein] + ATP = O-phospho-L-seryl-[protein] + ADP + H(+)</text>
        <dbReference type="Rhea" id="RHEA:17989"/>
        <dbReference type="Rhea" id="RHEA-COMP:9863"/>
        <dbReference type="Rhea" id="RHEA-COMP:11604"/>
        <dbReference type="ChEBI" id="CHEBI:15378"/>
        <dbReference type="ChEBI" id="CHEBI:29999"/>
        <dbReference type="ChEBI" id="CHEBI:30616"/>
        <dbReference type="ChEBI" id="CHEBI:83421"/>
        <dbReference type="ChEBI" id="CHEBI:456216"/>
        <dbReference type="EC" id="2.7.11.1"/>
    </reaction>
</comment>
<dbReference type="InterPro" id="IPR050588">
    <property type="entry name" value="WNK_Ser-Thr_kinase"/>
</dbReference>
<dbReference type="InterPro" id="IPR011009">
    <property type="entry name" value="Kinase-like_dom_sf"/>
</dbReference>
<proteinExistence type="predicted"/>
<name>A0ABU6W832_9FABA</name>
<keyword evidence="3 6" id="KW-0418">Kinase</keyword>
<keyword evidence="7" id="KW-1185">Reference proteome</keyword>
<dbReference type="EC" id="2.7.11.1" evidence="1"/>
<evidence type="ECO:0000313" key="7">
    <source>
        <dbReference type="Proteomes" id="UP001341840"/>
    </source>
</evidence>
<evidence type="ECO:0000256" key="2">
    <source>
        <dbReference type="ARBA" id="ARBA00022527"/>
    </source>
</evidence>
<protein>
    <recommendedName>
        <fullName evidence="1">non-specific serine/threonine protein kinase</fullName>
        <ecNumber evidence="1">2.7.11.1</ecNumber>
    </recommendedName>
</protein>
<reference evidence="6 7" key="1">
    <citation type="journal article" date="2023" name="Plants (Basel)">
        <title>Bridging the Gap: Combining Genomics and Transcriptomics Approaches to Understand Stylosanthes scabra, an Orphan Legume from the Brazilian Caatinga.</title>
        <authorList>
            <person name="Ferreira-Neto J.R.C."/>
            <person name="da Silva M.D."/>
            <person name="Binneck E."/>
            <person name="de Melo N.F."/>
            <person name="da Silva R.H."/>
            <person name="de Melo A.L.T.M."/>
            <person name="Pandolfi V."/>
            <person name="Bustamante F.O."/>
            <person name="Brasileiro-Vidal A.C."/>
            <person name="Benko-Iseppon A.M."/>
        </authorList>
    </citation>
    <scope>NUCLEOTIDE SEQUENCE [LARGE SCALE GENOMIC DNA]</scope>
    <source>
        <tissue evidence="6">Leaves</tissue>
    </source>
</reference>
<keyword evidence="2" id="KW-0723">Serine/threonine-protein kinase</keyword>
<evidence type="ECO:0000256" key="5">
    <source>
        <dbReference type="ARBA" id="ARBA00048679"/>
    </source>
</evidence>
<sequence length="111" mass="12915">MDSDSVLALPESNGFKTRDTQDFEEDFVEKDPTGRYLRYNKILGKGAFKTVYRGFDEVDGIEVAWNQVKIDELLRSADDVEKLYSEVLINFLRRRDDKFIVLEAFAAIFNH</sequence>
<dbReference type="Gene3D" id="3.30.200.20">
    <property type="entry name" value="Phosphorylase Kinase, domain 1"/>
    <property type="match status" value="1"/>
</dbReference>
<evidence type="ECO:0000313" key="6">
    <source>
        <dbReference type="EMBL" id="MED6181345.1"/>
    </source>
</evidence>
<dbReference type="PANTHER" id="PTHR13902">
    <property type="entry name" value="SERINE/THREONINE-PROTEIN KINASE WNK WITH NO LYSINE -RELATED"/>
    <property type="match status" value="1"/>
</dbReference>
<organism evidence="6 7">
    <name type="scientific">Stylosanthes scabra</name>
    <dbReference type="NCBI Taxonomy" id="79078"/>
    <lineage>
        <taxon>Eukaryota</taxon>
        <taxon>Viridiplantae</taxon>
        <taxon>Streptophyta</taxon>
        <taxon>Embryophyta</taxon>
        <taxon>Tracheophyta</taxon>
        <taxon>Spermatophyta</taxon>
        <taxon>Magnoliopsida</taxon>
        <taxon>eudicotyledons</taxon>
        <taxon>Gunneridae</taxon>
        <taxon>Pentapetalae</taxon>
        <taxon>rosids</taxon>
        <taxon>fabids</taxon>
        <taxon>Fabales</taxon>
        <taxon>Fabaceae</taxon>
        <taxon>Papilionoideae</taxon>
        <taxon>50 kb inversion clade</taxon>
        <taxon>dalbergioids sensu lato</taxon>
        <taxon>Dalbergieae</taxon>
        <taxon>Pterocarpus clade</taxon>
        <taxon>Stylosanthes</taxon>
    </lineage>
</organism>
<dbReference type="SUPFAM" id="SSF56112">
    <property type="entry name" value="Protein kinase-like (PK-like)"/>
    <property type="match status" value="1"/>
</dbReference>